<protein>
    <recommendedName>
        <fullName evidence="7">Non-structural maintenance of chromosomes element 4</fullName>
    </recommendedName>
</protein>
<feature type="compositionally biased region" description="Acidic residues" evidence="8">
    <location>
        <begin position="153"/>
        <end position="162"/>
    </location>
</feature>
<evidence type="ECO:0000256" key="8">
    <source>
        <dbReference type="SAM" id="MobiDB-lite"/>
    </source>
</evidence>
<feature type="region of interest" description="Disordered" evidence="8">
    <location>
        <begin position="22"/>
        <end position="42"/>
    </location>
</feature>
<dbReference type="InterPro" id="IPR014854">
    <property type="entry name" value="Nse4_C"/>
</dbReference>
<keyword evidence="6 7" id="KW-0539">Nucleus</keyword>
<comment type="similarity">
    <text evidence="2 7">Belongs to the NSE4 family.</text>
</comment>
<dbReference type="Pfam" id="PF08743">
    <property type="entry name" value="Nse4_C"/>
    <property type="match status" value="1"/>
</dbReference>
<dbReference type="PANTHER" id="PTHR16140">
    <property type="entry name" value="NON-STRUCTURAL MAINTENANCE OF CHROMOSOMES ELEMENT 4"/>
    <property type="match status" value="1"/>
</dbReference>
<dbReference type="PANTHER" id="PTHR16140:SF0">
    <property type="entry name" value="NON-STRUCTURAL MAINTENANCE OF CHROMOSOMES ELEMENT 4"/>
    <property type="match status" value="1"/>
</dbReference>
<feature type="compositionally biased region" description="Basic and acidic residues" evidence="8">
    <location>
        <begin position="163"/>
        <end position="175"/>
    </location>
</feature>
<dbReference type="GO" id="GO:0006281">
    <property type="term" value="P:DNA repair"/>
    <property type="evidence" value="ECO:0007669"/>
    <property type="project" value="UniProtKB-UniRule"/>
</dbReference>
<name>A0A7S1Y271_9STRA</name>
<comment type="subunit">
    <text evidence="7">Component of the SMC5-SMC6 complex.</text>
</comment>
<dbReference type="EMBL" id="HBGK01003527">
    <property type="protein sequence ID" value="CAD9272986.1"/>
    <property type="molecule type" value="Transcribed_RNA"/>
</dbReference>
<keyword evidence="4 7" id="KW-0233">DNA recombination</keyword>
<dbReference type="GO" id="GO:0006310">
    <property type="term" value="P:DNA recombination"/>
    <property type="evidence" value="ECO:0007669"/>
    <property type="project" value="UniProtKB-UniRule"/>
</dbReference>
<evidence type="ECO:0000256" key="5">
    <source>
        <dbReference type="ARBA" id="ARBA00023204"/>
    </source>
</evidence>
<evidence type="ECO:0000256" key="2">
    <source>
        <dbReference type="ARBA" id="ARBA00008997"/>
    </source>
</evidence>
<evidence type="ECO:0000256" key="1">
    <source>
        <dbReference type="ARBA" id="ARBA00004123"/>
    </source>
</evidence>
<dbReference type="GO" id="GO:0005634">
    <property type="term" value="C:nucleus"/>
    <property type="evidence" value="ECO:0007669"/>
    <property type="project" value="UniProtKB-SubCell"/>
</dbReference>
<feature type="region of interest" description="Disordered" evidence="8">
    <location>
        <begin position="129"/>
        <end position="175"/>
    </location>
</feature>
<evidence type="ECO:0000256" key="7">
    <source>
        <dbReference type="RuleBase" id="RU365071"/>
    </source>
</evidence>
<keyword evidence="3 7" id="KW-0227">DNA damage</keyword>
<dbReference type="InterPro" id="IPR027786">
    <property type="entry name" value="Nse4/EID"/>
</dbReference>
<evidence type="ECO:0000313" key="10">
    <source>
        <dbReference type="EMBL" id="CAD9272986.1"/>
    </source>
</evidence>
<keyword evidence="5 7" id="KW-0234">DNA repair</keyword>
<evidence type="ECO:0000259" key="9">
    <source>
        <dbReference type="Pfam" id="PF08743"/>
    </source>
</evidence>
<comment type="subcellular location">
    <subcellularLocation>
        <location evidence="1 7">Nucleus</location>
    </subcellularLocation>
</comment>
<sequence>MDGQTEEERRKIRQSYRELQKELVTNGEKMEDPDEEAFHGARKKNNKLFKGVQYTREAVLDGENLEMIANKAVTQADRLMEVPRYDPIKFQQKLKSHFSTGRGQFDWLSLGKAASVCFNMPPTNVSFLSGPLQADYEPKQKKARQARKKPAEESDAEEEEPEDVKKQERSADNLSEVEKNIKELYKVLKKKCHQEQKNQVEQIAELPEDEQQEARKELRETEGEIDGLQYLFNPNSFTQTVENLFHFSFMIKDGRASMRLDDETGLRVRHVGDVDGDQRADGTRQTITSLSMRDWRKLTKAHGMEEGYLKHRVGSRHSRGNRSVVVDDSDEE</sequence>
<feature type="domain" description="Non-structural maintenance of chromosome element 4 C-terminal" evidence="9">
    <location>
        <begin position="228"/>
        <end position="308"/>
    </location>
</feature>
<evidence type="ECO:0000256" key="6">
    <source>
        <dbReference type="ARBA" id="ARBA00023242"/>
    </source>
</evidence>
<comment type="function">
    <text evidence="7">Component of the SMC5-SMC6 complex, that promotes sister chromatid alignment after DNA damage and facilitates double-stranded DNA breaks (DSBs) repair via homologous recombination between sister chromatids.</text>
</comment>
<reference evidence="10" key="1">
    <citation type="submission" date="2021-01" db="EMBL/GenBank/DDBJ databases">
        <authorList>
            <person name="Corre E."/>
            <person name="Pelletier E."/>
            <person name="Niang G."/>
            <person name="Scheremetjew M."/>
            <person name="Finn R."/>
            <person name="Kale V."/>
            <person name="Holt S."/>
            <person name="Cochrane G."/>
            <person name="Meng A."/>
            <person name="Brown T."/>
            <person name="Cohen L."/>
        </authorList>
    </citation>
    <scope>NUCLEOTIDE SEQUENCE</scope>
    <source>
        <strain evidence="10">CCMP 410</strain>
    </source>
</reference>
<accession>A0A7S1Y271</accession>
<dbReference type="AlphaFoldDB" id="A0A7S1Y271"/>
<evidence type="ECO:0000256" key="4">
    <source>
        <dbReference type="ARBA" id="ARBA00023172"/>
    </source>
</evidence>
<organism evidence="10">
    <name type="scientific">Grammatophora oceanica</name>
    <dbReference type="NCBI Taxonomy" id="210454"/>
    <lineage>
        <taxon>Eukaryota</taxon>
        <taxon>Sar</taxon>
        <taxon>Stramenopiles</taxon>
        <taxon>Ochrophyta</taxon>
        <taxon>Bacillariophyta</taxon>
        <taxon>Fragilariophyceae</taxon>
        <taxon>Fragilariophycidae</taxon>
        <taxon>Rhabdonematales</taxon>
        <taxon>Grammatophoraceae</taxon>
        <taxon>Grammatophora</taxon>
    </lineage>
</organism>
<evidence type="ECO:0000256" key="3">
    <source>
        <dbReference type="ARBA" id="ARBA00022763"/>
    </source>
</evidence>
<dbReference type="GO" id="GO:0030915">
    <property type="term" value="C:Smc5-Smc6 complex"/>
    <property type="evidence" value="ECO:0007669"/>
    <property type="project" value="UniProtKB-UniRule"/>
</dbReference>
<proteinExistence type="inferred from homology"/>
<feature type="region of interest" description="Disordered" evidence="8">
    <location>
        <begin position="312"/>
        <end position="332"/>
    </location>
</feature>
<gene>
    <name evidence="10" type="ORF">GOCE00092_LOCUS1893</name>
</gene>